<dbReference type="SFLD" id="SFLDG01150">
    <property type="entry name" value="Main.1:_Beta-like"/>
    <property type="match status" value="1"/>
</dbReference>
<dbReference type="STRING" id="1267021.FPB0191_01823"/>
<dbReference type="Proteomes" id="UP000030901">
    <property type="component" value="Chromosome"/>
</dbReference>
<dbReference type="KEGG" id="fpp:FPB0191_01823"/>
<dbReference type="EMBL" id="CP009056">
    <property type="protein sequence ID" value="AJA45639.1"/>
    <property type="molecule type" value="Genomic_DNA"/>
</dbReference>
<dbReference type="PROSITE" id="PS50404">
    <property type="entry name" value="GST_NTER"/>
    <property type="match status" value="1"/>
</dbReference>
<keyword evidence="4" id="KW-0808">Transferase</keyword>
<dbReference type="InterPro" id="IPR004046">
    <property type="entry name" value="GST_C"/>
</dbReference>
<dbReference type="InterPro" id="IPR010987">
    <property type="entry name" value="Glutathione-S-Trfase_C-like"/>
</dbReference>
<dbReference type="Gene3D" id="3.40.30.10">
    <property type="entry name" value="Glutaredoxin"/>
    <property type="match status" value="1"/>
</dbReference>
<reference evidence="5 7" key="2">
    <citation type="submission" date="2018-05" db="EMBL/GenBank/DDBJ databases">
        <title>Reference genomes for bee gut microbiota database.</title>
        <authorList>
            <person name="Ellegaard K.M."/>
        </authorList>
    </citation>
    <scope>NUCLEOTIDE SEQUENCE [LARGE SCALE GENOMIC DNA]</scope>
    <source>
        <strain evidence="5 7">ESL0167</strain>
    </source>
</reference>
<dbReference type="CDD" id="cd03057">
    <property type="entry name" value="GST_N_Beta"/>
    <property type="match status" value="1"/>
</dbReference>
<reference evidence="4 6" key="1">
    <citation type="journal article" date="2014" name="Appl. Environ. Microbiol.">
        <title>Gut symbionts from distinct hosts exhibit genotoxic activity via divergent colibactin biosynthetic pathways.</title>
        <authorList>
            <person name="Engel P."/>
            <person name="Vizcaino M.I."/>
            <person name="Crawford J.M."/>
        </authorList>
    </citation>
    <scope>NUCLEOTIDE SEQUENCE [LARGE SCALE GENOMIC DNA]</scope>
    <source>
        <strain evidence="4 6">PEB0191</strain>
    </source>
</reference>
<sequence length="198" mass="22642">MKLYYKPFACSLTQHILLIASKLDFDIERVDLKTKKTEHNHNFYDINPRGQVPTLVLNDGTVLTENIAIAQYIADSAPDAKLIAPVGKPERYQTLSWLSYVGTELHTAYVPLFKSDEQTSKEAAVKVLQTKLNFIEARLANRQFIATDYFTIADAYLYVVLSWRKYVEHLPAYPAIDQYTQRIEAIPAVKQALEQESK</sequence>
<comment type="similarity">
    <text evidence="1">Belongs to the GST superfamily.</text>
</comment>
<dbReference type="HOGENOM" id="CLU_011226_6_1_6"/>
<accession>A0A0A7S294</accession>
<dbReference type="PROSITE" id="PS50405">
    <property type="entry name" value="GST_CTER"/>
    <property type="match status" value="1"/>
</dbReference>
<feature type="domain" description="GST C-terminal" evidence="3">
    <location>
        <begin position="87"/>
        <end position="198"/>
    </location>
</feature>
<dbReference type="Proteomes" id="UP000247838">
    <property type="component" value="Unassembled WGS sequence"/>
</dbReference>
<dbReference type="GO" id="GO:0004364">
    <property type="term" value="F:glutathione transferase activity"/>
    <property type="evidence" value="ECO:0007669"/>
    <property type="project" value="UniProtKB-EC"/>
</dbReference>
<dbReference type="PANTHER" id="PTHR44051">
    <property type="entry name" value="GLUTATHIONE S-TRANSFERASE-RELATED"/>
    <property type="match status" value="1"/>
</dbReference>
<dbReference type="InterPro" id="IPR040079">
    <property type="entry name" value="Glutathione_S-Trfase"/>
</dbReference>
<evidence type="ECO:0000259" key="3">
    <source>
        <dbReference type="PROSITE" id="PS50405"/>
    </source>
</evidence>
<dbReference type="Pfam" id="PF02798">
    <property type="entry name" value="GST_N"/>
    <property type="match status" value="1"/>
</dbReference>
<organism evidence="4 6">
    <name type="scientific">Frischella perrara</name>
    <dbReference type="NCBI Taxonomy" id="1267021"/>
    <lineage>
        <taxon>Bacteria</taxon>
        <taxon>Pseudomonadati</taxon>
        <taxon>Pseudomonadota</taxon>
        <taxon>Gammaproteobacteria</taxon>
        <taxon>Orbales</taxon>
        <taxon>Orbaceae</taxon>
        <taxon>Frischella</taxon>
    </lineage>
</organism>
<evidence type="ECO:0000313" key="5">
    <source>
        <dbReference type="EMBL" id="PXY95034.1"/>
    </source>
</evidence>
<dbReference type="InterPro" id="IPR004045">
    <property type="entry name" value="Glutathione_S-Trfase_N"/>
</dbReference>
<dbReference type="CDD" id="cd03188">
    <property type="entry name" value="GST_C_Beta"/>
    <property type="match status" value="1"/>
</dbReference>
<evidence type="ECO:0000256" key="1">
    <source>
        <dbReference type="RuleBase" id="RU003494"/>
    </source>
</evidence>
<evidence type="ECO:0000313" key="6">
    <source>
        <dbReference type="Proteomes" id="UP000030901"/>
    </source>
</evidence>
<dbReference type="SUPFAM" id="SSF47616">
    <property type="entry name" value="GST C-terminal domain-like"/>
    <property type="match status" value="1"/>
</dbReference>
<name>A0A0A7S294_FRIPE</name>
<dbReference type="InterPro" id="IPR036282">
    <property type="entry name" value="Glutathione-S-Trfase_C_sf"/>
</dbReference>
<evidence type="ECO:0000259" key="2">
    <source>
        <dbReference type="PROSITE" id="PS50404"/>
    </source>
</evidence>
<protein>
    <submittedName>
        <fullName evidence="4">Glutathione S-transferase</fullName>
        <ecNumber evidence="4">2.5.1.18</ecNumber>
    </submittedName>
    <submittedName>
        <fullName evidence="5">Glutathione transferase GstA</fullName>
    </submittedName>
</protein>
<dbReference type="Pfam" id="PF00043">
    <property type="entry name" value="GST_C"/>
    <property type="match status" value="1"/>
</dbReference>
<dbReference type="InterPro" id="IPR036249">
    <property type="entry name" value="Thioredoxin-like_sf"/>
</dbReference>
<gene>
    <name evidence="5" type="ORF">DKK76_08570</name>
    <name evidence="4" type="ORF">FPB0191_01823</name>
</gene>
<dbReference type="OrthoDB" id="9810080at2"/>
<keyword evidence="6" id="KW-1185">Reference proteome</keyword>
<dbReference type="NCBIfam" id="NF007831">
    <property type="entry name" value="PRK10542.1"/>
    <property type="match status" value="1"/>
</dbReference>
<dbReference type="SFLD" id="SFLDS00019">
    <property type="entry name" value="Glutathione_Transferase_(cytos"/>
    <property type="match status" value="1"/>
</dbReference>
<evidence type="ECO:0000313" key="4">
    <source>
        <dbReference type="EMBL" id="AJA45639.1"/>
    </source>
</evidence>
<dbReference type="RefSeq" id="WP_039105484.1">
    <property type="nucleotide sequence ID" value="NZ_CP009056.1"/>
</dbReference>
<dbReference type="SFLD" id="SFLDG00358">
    <property type="entry name" value="Main_(cytGST)"/>
    <property type="match status" value="1"/>
</dbReference>
<dbReference type="SUPFAM" id="SSF52833">
    <property type="entry name" value="Thioredoxin-like"/>
    <property type="match status" value="1"/>
</dbReference>
<evidence type="ECO:0000313" key="7">
    <source>
        <dbReference type="Proteomes" id="UP000247838"/>
    </source>
</evidence>
<dbReference type="AlphaFoldDB" id="A0A0A7S294"/>
<dbReference type="PANTHER" id="PTHR44051:SF8">
    <property type="entry name" value="GLUTATHIONE S-TRANSFERASE GSTA"/>
    <property type="match status" value="1"/>
</dbReference>
<proteinExistence type="inferred from homology"/>
<dbReference type="EC" id="2.5.1.18" evidence="4"/>
<dbReference type="EMBL" id="QGLM01000017">
    <property type="protein sequence ID" value="PXY95034.1"/>
    <property type="molecule type" value="Genomic_DNA"/>
</dbReference>
<feature type="domain" description="GST N-terminal" evidence="2">
    <location>
        <begin position="1"/>
        <end position="81"/>
    </location>
</feature>
<dbReference type="Gene3D" id="1.20.1050.10">
    <property type="match status" value="1"/>
</dbReference>